<name>F9FFA9_FUSOF</name>
<evidence type="ECO:0000313" key="1">
    <source>
        <dbReference type="EMBL" id="EGU84398.1"/>
    </source>
</evidence>
<comment type="caution">
    <text evidence="1">The sequence shown here is derived from an EMBL/GenBank/DDBJ whole genome shotgun (WGS) entry which is preliminary data.</text>
</comment>
<dbReference type="EMBL" id="AFQF01001611">
    <property type="protein sequence ID" value="EGU84398.1"/>
    <property type="molecule type" value="Genomic_DNA"/>
</dbReference>
<reference evidence="1" key="1">
    <citation type="journal article" date="2012" name="Mol. Plant Microbe Interact.">
        <title>A highly conserved effector in Fusarium oxysporum is required for full virulence on Arabidopsis.</title>
        <authorList>
            <person name="Thatcher L.F."/>
            <person name="Gardiner D.M."/>
            <person name="Kazan K."/>
            <person name="Manners J."/>
        </authorList>
    </citation>
    <scope>NUCLEOTIDE SEQUENCE [LARGE SCALE GENOMIC DNA]</scope>
    <source>
        <strain evidence="1">Fo5176</strain>
    </source>
</reference>
<proteinExistence type="predicted"/>
<organism evidence="1">
    <name type="scientific">Fusarium oxysporum (strain Fo5176)</name>
    <name type="common">Fusarium vascular wilt</name>
    <dbReference type="NCBI Taxonomy" id="660025"/>
    <lineage>
        <taxon>Eukaryota</taxon>
        <taxon>Fungi</taxon>
        <taxon>Dikarya</taxon>
        <taxon>Ascomycota</taxon>
        <taxon>Pezizomycotina</taxon>
        <taxon>Sordariomycetes</taxon>
        <taxon>Hypocreomycetidae</taxon>
        <taxon>Hypocreales</taxon>
        <taxon>Nectriaceae</taxon>
        <taxon>Fusarium</taxon>
        <taxon>Fusarium oxysporum species complex</taxon>
    </lineage>
</organism>
<sequence>KFLTIYKTYIT</sequence>
<protein>
    <submittedName>
        <fullName evidence="1">Uncharacterized protein</fullName>
    </submittedName>
</protein>
<gene>
    <name evidence="1" type="ORF">FOXB_05088</name>
</gene>
<accession>F9FFA9</accession>
<feature type="non-terminal residue" evidence="1">
    <location>
        <position position="1"/>
    </location>
</feature>